<sequence length="396" mass="43596">MAIFKVSPETNITSLIASDEVSQGDVLILEEGVYNQSVFISKSHIRIMAKNQHVVFDGYGELSNGFFLFGTTGVEVSGIKIQNYAYAGIVVIFGSANRILSNIIKEAAERGVDIVRSSANLVWKNEICLTRFGVLLETESTDNWIIENKVRDCIADCFESFFTESTGNAFISNNGCNSGLSCFSAVGANCLAYRNTAFGAHYNGVGVVLGRDCLAIENKSKGNGSSVNGTSNFSSPENTFIADNIMNHNNEIGLYVMSDYSIIQNNRISCNDSIGLSLSPDSSNCLIYHNRIECNAGEDIVDNGSDNNFIRNLTGCCDHWDREAEDLPEKTVMLIAESSGVTLTNKLQIELQLEKAALAKLEERSTRQPEHAKYSHQIFIEQLKDKIARWEALLQQ</sequence>
<proteinExistence type="predicted"/>
<protein>
    <submittedName>
        <fullName evidence="1">Uncharacterized protein</fullName>
    </submittedName>
</protein>
<name>A0ACD1AGB7_9FIRM</name>
<reference evidence="1" key="1">
    <citation type="submission" date="2019-08" db="EMBL/GenBank/DDBJ databases">
        <title>Genome sequence of Clostridiales bacterium MT110.</title>
        <authorList>
            <person name="Cao J."/>
        </authorList>
    </citation>
    <scope>NUCLEOTIDE SEQUENCE</scope>
    <source>
        <strain evidence="1">MT110</strain>
    </source>
</reference>
<gene>
    <name evidence="1" type="ORF">FRZ06_20310</name>
</gene>
<dbReference type="EMBL" id="CP042469">
    <property type="protein sequence ID" value="QOX65537.1"/>
    <property type="molecule type" value="Genomic_DNA"/>
</dbReference>
<evidence type="ECO:0000313" key="2">
    <source>
        <dbReference type="Proteomes" id="UP000594014"/>
    </source>
</evidence>
<dbReference type="Proteomes" id="UP000594014">
    <property type="component" value="Chromosome"/>
</dbReference>
<accession>A0ACD1AGB7</accession>
<evidence type="ECO:0000313" key="1">
    <source>
        <dbReference type="EMBL" id="QOX65537.1"/>
    </source>
</evidence>
<organism evidence="1 2">
    <name type="scientific">Anoxybacterium hadale</name>
    <dbReference type="NCBI Taxonomy" id="3408580"/>
    <lineage>
        <taxon>Bacteria</taxon>
        <taxon>Bacillati</taxon>
        <taxon>Bacillota</taxon>
        <taxon>Clostridia</taxon>
        <taxon>Peptostreptococcales</taxon>
        <taxon>Anaerovoracaceae</taxon>
        <taxon>Anoxybacterium</taxon>
    </lineage>
</organism>
<keyword evidence="2" id="KW-1185">Reference proteome</keyword>